<dbReference type="Proteomes" id="UP000197587">
    <property type="component" value="Unassembled WGS sequence"/>
</dbReference>
<evidence type="ECO:0008006" key="3">
    <source>
        <dbReference type="Google" id="ProtNLM"/>
    </source>
</evidence>
<dbReference type="PANTHER" id="PTHR36849">
    <property type="entry name" value="CYTOPLASMIC PROTEIN-RELATED"/>
    <property type="match status" value="1"/>
</dbReference>
<evidence type="ECO:0000313" key="1">
    <source>
        <dbReference type="EMBL" id="OWK99106.1"/>
    </source>
</evidence>
<dbReference type="PANTHER" id="PTHR36849:SF1">
    <property type="entry name" value="CYTOPLASMIC PROTEIN"/>
    <property type="match status" value="1"/>
</dbReference>
<evidence type="ECO:0000313" key="2">
    <source>
        <dbReference type="Proteomes" id="UP000197587"/>
    </source>
</evidence>
<proteinExistence type="predicted"/>
<organism evidence="1 2">
    <name type="scientific">Kaistella haifensis DSM 19056</name>
    <dbReference type="NCBI Taxonomy" id="1450526"/>
    <lineage>
        <taxon>Bacteria</taxon>
        <taxon>Pseudomonadati</taxon>
        <taxon>Bacteroidota</taxon>
        <taxon>Flavobacteriia</taxon>
        <taxon>Flavobacteriales</taxon>
        <taxon>Weeksellaceae</taxon>
        <taxon>Chryseobacterium group</taxon>
        <taxon>Kaistella</taxon>
    </lineage>
</organism>
<reference evidence="1 2" key="1">
    <citation type="submission" date="2017-05" db="EMBL/GenBank/DDBJ databases">
        <title>Genome of Chryseobacterium haifense.</title>
        <authorList>
            <person name="Newman J.D."/>
        </authorList>
    </citation>
    <scope>NUCLEOTIDE SEQUENCE [LARGE SCALE GENOMIC DNA]</scope>
    <source>
        <strain evidence="1 2">DSM 19056</strain>
    </source>
</reference>
<dbReference type="Pfam" id="PF22752">
    <property type="entry name" value="DUF488-N3i"/>
    <property type="match status" value="1"/>
</dbReference>
<sequence length="117" mass="14041">MEIFQKRIYDQPQSTDGFRVLADRLWPRGMTKEKAEIDLWAKDIAPSNELRKLYHGKEIDFKDFRKKYLRELDENPQTEAFLNEIKKHQTVTLMTSVKELEKSEVPILKEFIRKRAD</sequence>
<protein>
    <recommendedName>
        <fullName evidence="3">MarR family transcriptional regulator</fullName>
    </recommendedName>
</protein>
<accession>A0A246BBS2</accession>
<keyword evidence="2" id="KW-1185">Reference proteome</keyword>
<dbReference type="RefSeq" id="WP_031502436.1">
    <property type="nucleotide sequence ID" value="NZ_JASZ02000003.1"/>
</dbReference>
<dbReference type="InterPro" id="IPR052552">
    <property type="entry name" value="YeaO-like"/>
</dbReference>
<dbReference type="AlphaFoldDB" id="A0A246BBS2"/>
<name>A0A246BBS2_9FLAO</name>
<comment type="caution">
    <text evidence="1">The sequence shown here is derived from an EMBL/GenBank/DDBJ whole genome shotgun (WGS) entry which is preliminary data.</text>
</comment>
<gene>
    <name evidence="1" type="ORF">AP75_03035</name>
</gene>
<dbReference type="EMBL" id="JASZ02000003">
    <property type="protein sequence ID" value="OWK99106.1"/>
    <property type="molecule type" value="Genomic_DNA"/>
</dbReference>